<sequence>MDNYEEIIDNFSFDDDYGEDGIKAPIVSIENLNLVSNNFYSVNLDNEDLVNSIAKASKTNGIFAVYQLKANRKTISSTKSVYEIGVLAEIESIVPNNKYMKMNFRTLSKVYLSDVFKSDGIVYGHLIKLNDENDYSFDNPENITYSGVVKSALDKLNALIMENQSSKDRIEPNTVDYNVFLDSIFSRLDIDKKITQEYINANDKKERTKIVIDTINKSIVTVEVLKTLQDKTKDAMDKNQKDYILHEQLKIIKNELNADKSGAKNIFDAYRNDIKKLKAPKEVEEKAFKEIEKLEQTPLTSPDYPSTLQYIELIKDLPWNTRTKDTKDLKLAKEILDRDHYGLKDVKDRILEYLAILNNKKAIKGSIICFVGPPGVGKTSIANSIANATNRNFVRMSLGGIKDEADIRGHMRTYVGSMPGRIISLMKKARSKNPVFLFDEIDKIGQDFRGDPSSALLEVLDSSQNSDFTDRYLELPYDLSEVLFITTANSLDTIPEALLDRLEIIRIEGYTDEEKLNIAKKYLVPKSLENAGLNKDAIKFEDEALYRLIDNYTRESGVRELERKVQSIIRKLVYKKYMEDDLIKKVDVKTVDKLLEGPIFEYNLVDKKDSVGKAVGLAWTRVGGDTINVEAQLMPGDGKLNITGNLGKVMQESCQLAISYLKANYEYYNIDKKKFKDFDIHVHVPEGAIPKDGPSAGITITTAILSALTDQKINRYFAMTGEITLLGNVLAIGGLKEKALAAKRMKIKDLILPMENKKDFEKLPKNIKESLNVHYVNNFKELSKIIFIDGDKDA</sequence>
<evidence type="ECO:0000259" key="15">
    <source>
        <dbReference type="PROSITE" id="PS51786"/>
    </source>
</evidence>
<keyword evidence="18" id="KW-1185">Reference proteome</keyword>
<evidence type="ECO:0000256" key="4">
    <source>
        <dbReference type="ARBA" id="ARBA00022825"/>
    </source>
</evidence>
<dbReference type="Proteomes" id="UP000831151">
    <property type="component" value="Chromosome"/>
</dbReference>
<dbReference type="SUPFAM" id="SSF54211">
    <property type="entry name" value="Ribosomal protein S5 domain 2-like"/>
    <property type="match status" value="1"/>
</dbReference>
<evidence type="ECO:0000313" key="18">
    <source>
        <dbReference type="Proteomes" id="UP000831151"/>
    </source>
</evidence>
<dbReference type="GO" id="GO:0030163">
    <property type="term" value="P:protein catabolic process"/>
    <property type="evidence" value="ECO:0007669"/>
    <property type="project" value="InterPro"/>
</dbReference>
<comment type="subcellular location">
    <subcellularLocation>
        <location evidence="10">Cytoplasm</location>
    </subcellularLocation>
</comment>
<dbReference type="NCBIfam" id="TIGR00763">
    <property type="entry name" value="lon"/>
    <property type="match status" value="1"/>
</dbReference>
<evidence type="ECO:0000256" key="1">
    <source>
        <dbReference type="ARBA" id="ARBA00022670"/>
    </source>
</evidence>
<name>A0A9E7IU94_9FIRM</name>
<dbReference type="Pfam" id="PF05362">
    <property type="entry name" value="Lon_C"/>
    <property type="match status" value="1"/>
</dbReference>
<dbReference type="InterPro" id="IPR003593">
    <property type="entry name" value="AAA+_ATPase"/>
</dbReference>
<evidence type="ECO:0000256" key="12">
    <source>
        <dbReference type="PIRSR" id="PIRSR001174-2"/>
    </source>
</evidence>
<evidence type="ECO:0000256" key="10">
    <source>
        <dbReference type="PIRNR" id="PIRNR001174"/>
    </source>
</evidence>
<evidence type="ECO:0000256" key="6">
    <source>
        <dbReference type="ARBA" id="ARBA00050665"/>
    </source>
</evidence>
<dbReference type="GO" id="GO:0004176">
    <property type="term" value="F:ATP-dependent peptidase activity"/>
    <property type="evidence" value="ECO:0007669"/>
    <property type="project" value="UniProtKB-UniRule"/>
</dbReference>
<dbReference type="Gene3D" id="1.10.8.60">
    <property type="match status" value="1"/>
</dbReference>
<feature type="domain" description="Lon proteolytic" evidence="15">
    <location>
        <begin position="608"/>
        <end position="789"/>
    </location>
</feature>
<comment type="subunit">
    <text evidence="10">Homohexamer. Organized in a ring with a central cavity.</text>
</comment>
<dbReference type="EC" id="3.4.21.53" evidence="8 10"/>
<dbReference type="Pfam" id="PF22667">
    <property type="entry name" value="Lon_lid"/>
    <property type="match status" value="1"/>
</dbReference>
<dbReference type="InterPro" id="IPR014721">
    <property type="entry name" value="Ribsml_uS5_D2-typ_fold_subgr"/>
</dbReference>
<keyword evidence="10" id="KW-0963">Cytoplasm</keyword>
<dbReference type="InterPro" id="IPR003959">
    <property type="entry name" value="ATPase_AAA_core"/>
</dbReference>
<dbReference type="GO" id="GO:0016887">
    <property type="term" value="F:ATP hydrolysis activity"/>
    <property type="evidence" value="ECO:0007669"/>
    <property type="project" value="InterPro"/>
</dbReference>
<dbReference type="AlphaFoldDB" id="A0A9E7IU94"/>
<organism evidence="17 18">
    <name type="scientific">Fenollaria massiliensis</name>
    <dbReference type="NCBI Taxonomy" id="938288"/>
    <lineage>
        <taxon>Bacteria</taxon>
        <taxon>Bacillati</taxon>
        <taxon>Bacillota</taxon>
        <taxon>Clostridia</taxon>
        <taxon>Eubacteriales</taxon>
        <taxon>Fenollaria</taxon>
    </lineage>
</organism>
<dbReference type="Gene3D" id="3.40.50.300">
    <property type="entry name" value="P-loop containing nucleotide triphosphate hydrolases"/>
    <property type="match status" value="1"/>
</dbReference>
<comment type="function">
    <text evidence="7">ATP-dependent serine protease that mediates the selective degradation of mutant and abnormal proteins as well as certain short-lived regulatory proteins. Required for cellular homeostasis and for survival from DNA damage and developmental changes induced by stress. Degrades polypeptides processively to yield small peptide fragments that are 5 to 10 amino acids long. Binds to DNA in a double-stranded, site-specific manner.</text>
</comment>
<dbReference type="GO" id="GO:0005737">
    <property type="term" value="C:cytoplasm"/>
    <property type="evidence" value="ECO:0007669"/>
    <property type="project" value="UniProtKB-SubCell"/>
</dbReference>
<feature type="domain" description="Lon N-terminal" evidence="16">
    <location>
        <begin position="24"/>
        <end position="219"/>
    </location>
</feature>
<dbReference type="GO" id="GO:0004252">
    <property type="term" value="F:serine-type endopeptidase activity"/>
    <property type="evidence" value="ECO:0007669"/>
    <property type="project" value="UniProtKB-UniRule"/>
</dbReference>
<comment type="similarity">
    <text evidence="10 13 14">Belongs to the peptidase S16 family.</text>
</comment>
<dbReference type="EMBL" id="CP096649">
    <property type="protein sequence ID" value="UQK58464.1"/>
    <property type="molecule type" value="Genomic_DNA"/>
</dbReference>
<keyword evidence="2 10" id="KW-0547">Nucleotide-binding</keyword>
<evidence type="ECO:0000313" key="17">
    <source>
        <dbReference type="EMBL" id="UQK58464.1"/>
    </source>
</evidence>
<keyword evidence="4 10" id="KW-0720">Serine protease</keyword>
<proteinExistence type="inferred from homology"/>
<dbReference type="InterPro" id="IPR027417">
    <property type="entry name" value="P-loop_NTPase"/>
</dbReference>
<keyword evidence="5 10" id="KW-0067">ATP-binding</keyword>
<dbReference type="InterPro" id="IPR027065">
    <property type="entry name" value="Lon_Prtase"/>
</dbReference>
<keyword evidence="3 10" id="KW-0378">Hydrolase</keyword>
<evidence type="ECO:0000256" key="9">
    <source>
        <dbReference type="ARBA" id="ARBA00071934"/>
    </source>
</evidence>
<dbReference type="SMART" id="SM00382">
    <property type="entry name" value="AAA"/>
    <property type="match status" value="1"/>
</dbReference>
<dbReference type="Gene3D" id="3.30.230.10">
    <property type="match status" value="1"/>
</dbReference>
<accession>A0A9E7IU94</accession>
<dbReference type="Pfam" id="PF00004">
    <property type="entry name" value="AAA"/>
    <property type="match status" value="1"/>
</dbReference>
<evidence type="ECO:0000256" key="11">
    <source>
        <dbReference type="PIRSR" id="PIRSR001174-1"/>
    </source>
</evidence>
<dbReference type="SMART" id="SM00464">
    <property type="entry name" value="LON"/>
    <property type="match status" value="1"/>
</dbReference>
<dbReference type="PIRSF" id="PIRSF001174">
    <property type="entry name" value="Lon_proteas"/>
    <property type="match status" value="1"/>
</dbReference>
<dbReference type="SUPFAM" id="SSF52540">
    <property type="entry name" value="P-loop containing nucleoside triphosphate hydrolases"/>
    <property type="match status" value="1"/>
</dbReference>
<dbReference type="InterPro" id="IPR054594">
    <property type="entry name" value="Lon_lid"/>
</dbReference>
<dbReference type="InterPro" id="IPR003111">
    <property type="entry name" value="Lon_prtase_N"/>
</dbReference>
<dbReference type="GO" id="GO:0006508">
    <property type="term" value="P:proteolysis"/>
    <property type="evidence" value="ECO:0007669"/>
    <property type="project" value="UniProtKB-KW"/>
</dbReference>
<dbReference type="PANTHER" id="PTHR10046">
    <property type="entry name" value="ATP DEPENDENT LON PROTEASE FAMILY MEMBER"/>
    <property type="match status" value="1"/>
</dbReference>
<keyword evidence="1 10" id="KW-0645">Protease</keyword>
<dbReference type="RefSeq" id="WP_249242101.1">
    <property type="nucleotide sequence ID" value="NZ_CP096649.1"/>
</dbReference>
<dbReference type="Gene3D" id="1.20.5.5270">
    <property type="match status" value="1"/>
</dbReference>
<evidence type="ECO:0000256" key="13">
    <source>
        <dbReference type="PROSITE-ProRule" id="PRU01122"/>
    </source>
</evidence>
<gene>
    <name evidence="17" type="primary">lon</name>
    <name evidence="17" type="ORF">M1R53_04295</name>
</gene>
<dbReference type="PROSITE" id="PS01046">
    <property type="entry name" value="LON_SER"/>
    <property type="match status" value="1"/>
</dbReference>
<feature type="active site" evidence="11 13">
    <location>
        <position position="695"/>
    </location>
</feature>
<protein>
    <recommendedName>
        <fullName evidence="9 10">Lon protease</fullName>
        <ecNumber evidence="8 10">3.4.21.53</ecNumber>
    </recommendedName>
</protein>
<dbReference type="KEGG" id="fms:M1R53_04295"/>
<evidence type="ECO:0000256" key="7">
    <source>
        <dbReference type="ARBA" id="ARBA00053875"/>
    </source>
</evidence>
<dbReference type="InterPro" id="IPR008269">
    <property type="entry name" value="Lon_proteolytic"/>
</dbReference>
<dbReference type="Gene3D" id="1.20.58.1480">
    <property type="match status" value="1"/>
</dbReference>
<dbReference type="FunFam" id="3.40.50.300:FF:000021">
    <property type="entry name" value="Lon protease homolog"/>
    <property type="match status" value="1"/>
</dbReference>
<feature type="active site" evidence="11 13">
    <location>
        <position position="738"/>
    </location>
</feature>
<dbReference type="GO" id="GO:0005524">
    <property type="term" value="F:ATP binding"/>
    <property type="evidence" value="ECO:0007669"/>
    <property type="project" value="UniProtKB-KW"/>
</dbReference>
<dbReference type="PRINTS" id="PR00830">
    <property type="entry name" value="ENDOLAPTASE"/>
</dbReference>
<evidence type="ECO:0000256" key="5">
    <source>
        <dbReference type="ARBA" id="ARBA00022840"/>
    </source>
</evidence>
<feature type="binding site" evidence="12">
    <location>
        <begin position="372"/>
        <end position="379"/>
    </location>
    <ligand>
        <name>ATP</name>
        <dbReference type="ChEBI" id="CHEBI:30616"/>
    </ligand>
</feature>
<evidence type="ECO:0000256" key="2">
    <source>
        <dbReference type="ARBA" id="ARBA00022741"/>
    </source>
</evidence>
<evidence type="ECO:0000256" key="3">
    <source>
        <dbReference type="ARBA" id="ARBA00022801"/>
    </source>
</evidence>
<evidence type="ECO:0000256" key="8">
    <source>
        <dbReference type="ARBA" id="ARBA00066743"/>
    </source>
</evidence>
<evidence type="ECO:0000256" key="14">
    <source>
        <dbReference type="RuleBase" id="RU000591"/>
    </source>
</evidence>
<dbReference type="InterPro" id="IPR008268">
    <property type="entry name" value="Peptidase_S16_AS"/>
</dbReference>
<dbReference type="InterPro" id="IPR020568">
    <property type="entry name" value="Ribosomal_Su5_D2-typ_SF"/>
</dbReference>
<dbReference type="CDD" id="cd19500">
    <property type="entry name" value="RecA-like_Lon"/>
    <property type="match status" value="1"/>
</dbReference>
<comment type="catalytic activity">
    <reaction evidence="6 10 13">
        <text>Hydrolysis of proteins in presence of ATP.</text>
        <dbReference type="EC" id="3.4.21.53"/>
    </reaction>
</comment>
<dbReference type="InterPro" id="IPR004815">
    <property type="entry name" value="Lon_bac/euk-typ"/>
</dbReference>
<dbReference type="PROSITE" id="PS51786">
    <property type="entry name" value="LON_PROTEOLYTIC"/>
    <property type="match status" value="1"/>
</dbReference>
<dbReference type="PROSITE" id="PS51787">
    <property type="entry name" value="LON_N"/>
    <property type="match status" value="1"/>
</dbReference>
<evidence type="ECO:0000259" key="16">
    <source>
        <dbReference type="PROSITE" id="PS51787"/>
    </source>
</evidence>
<dbReference type="Pfam" id="PF02190">
    <property type="entry name" value="LON_substr_bdg"/>
    <property type="match status" value="1"/>
</dbReference>
<reference evidence="17" key="1">
    <citation type="submission" date="2022-04" db="EMBL/GenBank/DDBJ databases">
        <title>Complete genome sequences of Ezakiella coagulans and Fenollaria massiliensis.</title>
        <authorList>
            <person name="France M.T."/>
            <person name="Clifford J."/>
            <person name="Narina S."/>
            <person name="Rutt L."/>
            <person name="Ravel J."/>
        </authorList>
    </citation>
    <scope>NUCLEOTIDE SEQUENCE</scope>
    <source>
        <strain evidence="17">C0061C2</strain>
    </source>
</reference>